<proteinExistence type="predicted"/>
<reference evidence="1" key="3">
    <citation type="submission" date="2020-12" db="UniProtKB">
        <authorList>
            <consortium name="EnsemblPlants"/>
        </authorList>
    </citation>
    <scope>IDENTIFICATION</scope>
</reference>
<dbReference type="InParanoid" id="A0A7I3ZWJ1"/>
<name>A0A7I3ZWJ1_PHYPA</name>
<dbReference type="EMBL" id="ABEU02000016">
    <property type="status" value="NOT_ANNOTATED_CDS"/>
    <property type="molecule type" value="Genomic_DNA"/>
</dbReference>
<evidence type="ECO:0000313" key="2">
    <source>
        <dbReference type="Proteomes" id="UP000006727"/>
    </source>
</evidence>
<dbReference type="Gramene" id="Pp3c16_18000V3.3">
    <property type="protein sequence ID" value="PAC:32983795.CDS.1"/>
    <property type="gene ID" value="Pp3c16_18000"/>
</dbReference>
<dbReference type="Proteomes" id="UP000006727">
    <property type="component" value="Chromosome 16"/>
</dbReference>
<evidence type="ECO:0000313" key="1">
    <source>
        <dbReference type="EnsemblPlants" id="PAC:32983795.CDS.1"/>
    </source>
</evidence>
<keyword evidence="2" id="KW-1185">Reference proteome</keyword>
<dbReference type="EnsemblPlants" id="Pp3c16_18000V3.3">
    <property type="protein sequence ID" value="PAC:32983795.CDS.1"/>
    <property type="gene ID" value="Pp3c16_18000"/>
</dbReference>
<protein>
    <submittedName>
        <fullName evidence="1">Uncharacterized protein</fullName>
    </submittedName>
</protein>
<reference evidence="1 2" key="1">
    <citation type="journal article" date="2008" name="Science">
        <title>The Physcomitrella genome reveals evolutionary insights into the conquest of land by plants.</title>
        <authorList>
            <person name="Rensing S."/>
            <person name="Lang D."/>
            <person name="Zimmer A."/>
            <person name="Terry A."/>
            <person name="Salamov A."/>
            <person name="Shapiro H."/>
            <person name="Nishiyama T."/>
            <person name="Perroud P.-F."/>
            <person name="Lindquist E."/>
            <person name="Kamisugi Y."/>
            <person name="Tanahashi T."/>
            <person name="Sakakibara K."/>
            <person name="Fujita T."/>
            <person name="Oishi K."/>
            <person name="Shin-I T."/>
            <person name="Kuroki Y."/>
            <person name="Toyoda A."/>
            <person name="Suzuki Y."/>
            <person name="Hashimoto A."/>
            <person name="Yamaguchi K."/>
            <person name="Sugano A."/>
            <person name="Kohara Y."/>
            <person name="Fujiyama A."/>
            <person name="Anterola A."/>
            <person name="Aoki S."/>
            <person name="Ashton N."/>
            <person name="Barbazuk W.B."/>
            <person name="Barker E."/>
            <person name="Bennetzen J."/>
            <person name="Bezanilla M."/>
            <person name="Blankenship R."/>
            <person name="Cho S.H."/>
            <person name="Dutcher S."/>
            <person name="Estelle M."/>
            <person name="Fawcett J.A."/>
            <person name="Gundlach H."/>
            <person name="Hanada K."/>
            <person name="Heyl A."/>
            <person name="Hicks K.A."/>
            <person name="Hugh J."/>
            <person name="Lohr M."/>
            <person name="Mayer K."/>
            <person name="Melkozernov A."/>
            <person name="Murata T."/>
            <person name="Nelson D."/>
            <person name="Pils B."/>
            <person name="Prigge M."/>
            <person name="Reiss B."/>
            <person name="Renner T."/>
            <person name="Rombauts S."/>
            <person name="Rushton P."/>
            <person name="Sanderfoot A."/>
            <person name="Schween G."/>
            <person name="Shiu S.-H."/>
            <person name="Stueber K."/>
            <person name="Theodoulou F.L."/>
            <person name="Tu H."/>
            <person name="Van de Peer Y."/>
            <person name="Verrier P.J."/>
            <person name="Waters E."/>
            <person name="Wood A."/>
            <person name="Yang L."/>
            <person name="Cove D."/>
            <person name="Cuming A."/>
            <person name="Hasebe M."/>
            <person name="Lucas S."/>
            <person name="Mishler D.B."/>
            <person name="Reski R."/>
            <person name="Grigoriev I."/>
            <person name="Quatrano R.S."/>
            <person name="Boore J.L."/>
        </authorList>
    </citation>
    <scope>NUCLEOTIDE SEQUENCE [LARGE SCALE GENOMIC DNA]</scope>
    <source>
        <strain evidence="1 2">cv. Gransden 2004</strain>
    </source>
</reference>
<sequence>MLLFCIFGCWQCGLYHMRSRSIELRQCDVLLILHVGVYKSLCSSLVVIPLCCFTVLMSRVGAIRWICGSFGSRSMMGYYLRWGRGCWNSCVFFMPRWASGTCNMLAIDVVLMAERRASVWFCVIRNGASVGLAINNFISP</sequence>
<reference evidence="1 2" key="2">
    <citation type="journal article" date="2018" name="Plant J.">
        <title>The Physcomitrella patens chromosome-scale assembly reveals moss genome structure and evolution.</title>
        <authorList>
            <person name="Lang D."/>
            <person name="Ullrich K.K."/>
            <person name="Murat F."/>
            <person name="Fuchs J."/>
            <person name="Jenkins J."/>
            <person name="Haas F.B."/>
            <person name="Piednoel M."/>
            <person name="Gundlach H."/>
            <person name="Van Bel M."/>
            <person name="Meyberg R."/>
            <person name="Vives C."/>
            <person name="Morata J."/>
            <person name="Symeonidi A."/>
            <person name="Hiss M."/>
            <person name="Muchero W."/>
            <person name="Kamisugi Y."/>
            <person name="Saleh O."/>
            <person name="Blanc G."/>
            <person name="Decker E.L."/>
            <person name="van Gessel N."/>
            <person name="Grimwood J."/>
            <person name="Hayes R.D."/>
            <person name="Graham S.W."/>
            <person name="Gunter L.E."/>
            <person name="McDaniel S.F."/>
            <person name="Hoernstein S.N.W."/>
            <person name="Larsson A."/>
            <person name="Li F.W."/>
            <person name="Perroud P.F."/>
            <person name="Phillips J."/>
            <person name="Ranjan P."/>
            <person name="Rokshar D.S."/>
            <person name="Rothfels C.J."/>
            <person name="Schneider L."/>
            <person name="Shu S."/>
            <person name="Stevenson D.W."/>
            <person name="Thummler F."/>
            <person name="Tillich M."/>
            <person name="Villarreal Aguilar J.C."/>
            <person name="Widiez T."/>
            <person name="Wong G.K."/>
            <person name="Wymore A."/>
            <person name="Zhang Y."/>
            <person name="Zimmer A.D."/>
            <person name="Quatrano R.S."/>
            <person name="Mayer K.F.X."/>
            <person name="Goodstein D."/>
            <person name="Casacuberta J.M."/>
            <person name="Vandepoele K."/>
            <person name="Reski R."/>
            <person name="Cuming A.C."/>
            <person name="Tuskan G.A."/>
            <person name="Maumus F."/>
            <person name="Salse J."/>
            <person name="Schmutz J."/>
            <person name="Rensing S.A."/>
        </authorList>
    </citation>
    <scope>NUCLEOTIDE SEQUENCE [LARGE SCALE GENOMIC DNA]</scope>
    <source>
        <strain evidence="1 2">cv. Gransden 2004</strain>
    </source>
</reference>
<accession>A0A7I3ZWJ1</accession>
<organism evidence="1 2">
    <name type="scientific">Physcomitrium patens</name>
    <name type="common">Spreading-leaved earth moss</name>
    <name type="synonym">Physcomitrella patens</name>
    <dbReference type="NCBI Taxonomy" id="3218"/>
    <lineage>
        <taxon>Eukaryota</taxon>
        <taxon>Viridiplantae</taxon>
        <taxon>Streptophyta</taxon>
        <taxon>Embryophyta</taxon>
        <taxon>Bryophyta</taxon>
        <taxon>Bryophytina</taxon>
        <taxon>Bryopsida</taxon>
        <taxon>Funariidae</taxon>
        <taxon>Funariales</taxon>
        <taxon>Funariaceae</taxon>
        <taxon>Physcomitrium</taxon>
    </lineage>
</organism>
<dbReference type="AlphaFoldDB" id="A0A7I3ZWJ1"/>